<evidence type="ECO:0000256" key="1">
    <source>
        <dbReference type="SAM" id="MobiDB-lite"/>
    </source>
</evidence>
<dbReference type="AlphaFoldDB" id="A0A1R3JQR4"/>
<dbReference type="Proteomes" id="UP000187203">
    <property type="component" value="Unassembled WGS sequence"/>
</dbReference>
<organism evidence="2 3">
    <name type="scientific">Corchorus olitorius</name>
    <dbReference type="NCBI Taxonomy" id="93759"/>
    <lineage>
        <taxon>Eukaryota</taxon>
        <taxon>Viridiplantae</taxon>
        <taxon>Streptophyta</taxon>
        <taxon>Embryophyta</taxon>
        <taxon>Tracheophyta</taxon>
        <taxon>Spermatophyta</taxon>
        <taxon>Magnoliopsida</taxon>
        <taxon>eudicotyledons</taxon>
        <taxon>Gunneridae</taxon>
        <taxon>Pentapetalae</taxon>
        <taxon>rosids</taxon>
        <taxon>malvids</taxon>
        <taxon>Malvales</taxon>
        <taxon>Malvaceae</taxon>
        <taxon>Grewioideae</taxon>
        <taxon>Apeibeae</taxon>
        <taxon>Corchorus</taxon>
    </lineage>
</organism>
<accession>A0A1R3JQR4</accession>
<comment type="caution">
    <text evidence="2">The sequence shown here is derived from an EMBL/GenBank/DDBJ whole genome shotgun (WGS) entry which is preliminary data.</text>
</comment>
<evidence type="ECO:0000313" key="3">
    <source>
        <dbReference type="Proteomes" id="UP000187203"/>
    </source>
</evidence>
<sequence length="33" mass="3535">MGSNGPGNGTSSPSTTGRARITRWTPKTPNRKY</sequence>
<proteinExistence type="predicted"/>
<gene>
    <name evidence="2" type="ORF">COLO4_14823</name>
</gene>
<evidence type="ECO:0000313" key="2">
    <source>
        <dbReference type="EMBL" id="OMO97165.1"/>
    </source>
</evidence>
<protein>
    <submittedName>
        <fullName evidence="2">Uncharacterized protein</fullName>
    </submittedName>
</protein>
<keyword evidence="3" id="KW-1185">Reference proteome</keyword>
<dbReference type="EMBL" id="AWUE01015464">
    <property type="protein sequence ID" value="OMO97165.1"/>
    <property type="molecule type" value="Genomic_DNA"/>
</dbReference>
<feature type="region of interest" description="Disordered" evidence="1">
    <location>
        <begin position="1"/>
        <end position="33"/>
    </location>
</feature>
<name>A0A1R3JQR4_9ROSI</name>
<reference evidence="3" key="1">
    <citation type="submission" date="2013-09" db="EMBL/GenBank/DDBJ databases">
        <title>Corchorus olitorius genome sequencing.</title>
        <authorList>
            <person name="Alam M."/>
            <person name="Haque M.S."/>
            <person name="Islam M.S."/>
            <person name="Emdad E.M."/>
            <person name="Islam M.M."/>
            <person name="Ahmed B."/>
            <person name="Halim A."/>
            <person name="Hossen Q.M.M."/>
            <person name="Hossain M.Z."/>
            <person name="Ahmed R."/>
            <person name="Khan M.M."/>
            <person name="Islam R."/>
            <person name="Rashid M.M."/>
            <person name="Khan S.A."/>
            <person name="Rahman M.S."/>
            <person name="Alam M."/>
            <person name="Yahiya A.S."/>
            <person name="Khan M.S."/>
            <person name="Azam M.S."/>
            <person name="Haque T."/>
            <person name="Lashkar M.Z.H."/>
            <person name="Akhand A.I."/>
            <person name="Morshed G."/>
            <person name="Roy S."/>
            <person name="Uddin K.S."/>
            <person name="Rabeya T."/>
            <person name="Hossain A.S."/>
            <person name="Chowdhury A."/>
            <person name="Snigdha A.R."/>
            <person name="Mortoza M.S."/>
            <person name="Matin S.A."/>
            <person name="Hoque S.M.E."/>
            <person name="Islam M.K."/>
            <person name="Roy D.K."/>
            <person name="Haider R."/>
            <person name="Moosa M.M."/>
            <person name="Elias S.M."/>
            <person name="Hasan A.M."/>
            <person name="Jahan S."/>
            <person name="Shafiuddin M."/>
            <person name="Mahmood N."/>
            <person name="Shommy N.S."/>
        </authorList>
    </citation>
    <scope>NUCLEOTIDE SEQUENCE [LARGE SCALE GENOMIC DNA]</scope>
    <source>
        <strain evidence="3">cv. O-4</strain>
    </source>
</reference>